<proteinExistence type="predicted"/>
<keyword evidence="2" id="KW-1185">Reference proteome</keyword>
<dbReference type="KEGG" id="lao:AOX59_13470"/>
<sequence>MCNVEIQGTIIRFISISWKSSMDVWLVSCSNSKYTLYFQMKDSMITICFWESKENGRKTKEF</sequence>
<name>A0A0U3W8R8_9BACI</name>
<dbReference type="EMBL" id="CP013862">
    <property type="protein sequence ID" value="ALX49488.1"/>
    <property type="molecule type" value="Genomic_DNA"/>
</dbReference>
<evidence type="ECO:0000313" key="2">
    <source>
        <dbReference type="Proteomes" id="UP000050331"/>
    </source>
</evidence>
<organism evidence="1 2">
    <name type="scientific">Lentibacillus amyloliquefaciens</name>
    <dbReference type="NCBI Taxonomy" id="1472767"/>
    <lineage>
        <taxon>Bacteria</taxon>
        <taxon>Bacillati</taxon>
        <taxon>Bacillota</taxon>
        <taxon>Bacilli</taxon>
        <taxon>Bacillales</taxon>
        <taxon>Bacillaceae</taxon>
        <taxon>Lentibacillus</taxon>
    </lineage>
</organism>
<gene>
    <name evidence="1" type="ORF">AOX59_13470</name>
</gene>
<accession>A0A0U3W8R8</accession>
<dbReference type="STRING" id="1472767.AOX59_13470"/>
<dbReference type="AlphaFoldDB" id="A0A0U3W8R8"/>
<reference evidence="1 2" key="1">
    <citation type="submission" date="2016-01" db="EMBL/GenBank/DDBJ databases">
        <title>Complete genome sequence of strain Lentibacillus amyloliquefaciens LAM0015T isolated from saline sediment.</title>
        <authorList>
            <person name="Wang J.-L."/>
            <person name="He M.-X."/>
        </authorList>
    </citation>
    <scope>NUCLEOTIDE SEQUENCE [LARGE SCALE GENOMIC DNA]</scope>
    <source>
        <strain evidence="1 2">LAM0015</strain>
    </source>
</reference>
<dbReference type="RefSeq" id="WP_068446306.1">
    <property type="nucleotide sequence ID" value="NZ_CP013862.1"/>
</dbReference>
<evidence type="ECO:0000313" key="1">
    <source>
        <dbReference type="EMBL" id="ALX49488.1"/>
    </source>
</evidence>
<protein>
    <submittedName>
        <fullName evidence="1">Uncharacterized protein</fullName>
    </submittedName>
</protein>
<dbReference type="Proteomes" id="UP000050331">
    <property type="component" value="Chromosome"/>
</dbReference>